<keyword evidence="2 4" id="KW-0547">Nucleotide-binding</keyword>
<dbReference type="RefSeq" id="WP_098923909.1">
    <property type="nucleotide sequence ID" value="NZ_CP023819.1"/>
</dbReference>
<evidence type="ECO:0000313" key="7">
    <source>
        <dbReference type="EMBL" id="ATL90141.1"/>
    </source>
</evidence>
<dbReference type="GO" id="GO:0046872">
    <property type="term" value="F:metal ion binding"/>
    <property type="evidence" value="ECO:0007669"/>
    <property type="project" value="InterPro"/>
</dbReference>
<evidence type="ECO:0000256" key="4">
    <source>
        <dbReference type="PROSITE-ProRule" id="PRU00409"/>
    </source>
</evidence>
<feature type="region of interest" description="Disordered" evidence="5">
    <location>
        <begin position="430"/>
        <end position="457"/>
    </location>
</feature>
<dbReference type="EMBL" id="CP023819">
    <property type="protein sequence ID" value="ATL90141.1"/>
    <property type="molecule type" value="Genomic_DNA"/>
</dbReference>
<keyword evidence="3 4" id="KW-0067">ATP-binding</keyword>
<organism evidence="7 8">
    <name type="scientific">Faecalibacterium prausnitzii</name>
    <dbReference type="NCBI Taxonomy" id="853"/>
    <lineage>
        <taxon>Bacteria</taxon>
        <taxon>Bacillati</taxon>
        <taxon>Bacillota</taxon>
        <taxon>Clostridia</taxon>
        <taxon>Eubacteriales</taxon>
        <taxon>Oscillospiraceae</taxon>
        <taxon>Faecalibacterium</taxon>
    </lineage>
</organism>
<evidence type="ECO:0000313" key="8">
    <source>
        <dbReference type="Proteomes" id="UP000223709"/>
    </source>
</evidence>
<evidence type="ECO:0000259" key="6">
    <source>
        <dbReference type="PROSITE" id="PS50975"/>
    </source>
</evidence>
<accession>A0A291TAW7</accession>
<dbReference type="InterPro" id="IPR052032">
    <property type="entry name" value="ATP-dep_AA_Ligase"/>
</dbReference>
<dbReference type="SUPFAM" id="SSF56059">
    <property type="entry name" value="Glutathione synthetase ATP-binding domain-like"/>
    <property type="match status" value="1"/>
</dbReference>
<dbReference type="Gene3D" id="3.30.470.20">
    <property type="entry name" value="ATP-grasp fold, B domain"/>
    <property type="match status" value="1"/>
</dbReference>
<evidence type="ECO:0000256" key="2">
    <source>
        <dbReference type="ARBA" id="ARBA00022741"/>
    </source>
</evidence>
<dbReference type="InterPro" id="IPR011761">
    <property type="entry name" value="ATP-grasp"/>
</dbReference>
<protein>
    <submittedName>
        <fullName evidence="7">Carbamoylphosphate synthase large subunit</fullName>
    </submittedName>
</protein>
<evidence type="ECO:0000256" key="3">
    <source>
        <dbReference type="ARBA" id="ARBA00022840"/>
    </source>
</evidence>
<dbReference type="InterPro" id="IPR013815">
    <property type="entry name" value="ATP_grasp_subdomain_1"/>
</dbReference>
<dbReference type="PANTHER" id="PTHR43585:SF2">
    <property type="entry name" value="ATP-GRASP ENZYME FSQD"/>
    <property type="match status" value="1"/>
</dbReference>
<reference evidence="7 8" key="1">
    <citation type="submission" date="2017-10" db="EMBL/GenBank/DDBJ databases">
        <title>Complete Genome Sequence of Faecalibacterium prausnitzii isolated from the gut of healthy adult Indian.</title>
        <authorList>
            <person name="Bag S."/>
            <person name="Ghosh T.S."/>
            <person name="Das B."/>
        </authorList>
    </citation>
    <scope>NUCLEOTIDE SEQUENCE [LARGE SCALE GENOMIC DNA]</scope>
    <source>
        <strain evidence="7 8">Indica</strain>
    </source>
</reference>
<feature type="compositionally biased region" description="Low complexity" evidence="5">
    <location>
        <begin position="433"/>
        <end position="451"/>
    </location>
</feature>
<dbReference type="Gene3D" id="3.30.1490.20">
    <property type="entry name" value="ATP-grasp fold, A domain"/>
    <property type="match status" value="1"/>
</dbReference>
<evidence type="ECO:0000256" key="5">
    <source>
        <dbReference type="SAM" id="MobiDB-lite"/>
    </source>
</evidence>
<keyword evidence="1" id="KW-0436">Ligase</keyword>
<gene>
    <name evidence="7" type="ORF">CRH10_07430</name>
</gene>
<dbReference type="Proteomes" id="UP000223709">
    <property type="component" value="Chromosome"/>
</dbReference>
<dbReference type="PANTHER" id="PTHR43585">
    <property type="entry name" value="FUMIPYRROLE BIOSYNTHESIS PROTEIN C"/>
    <property type="match status" value="1"/>
</dbReference>
<dbReference type="PROSITE" id="PS50975">
    <property type="entry name" value="ATP_GRASP"/>
    <property type="match status" value="1"/>
</dbReference>
<proteinExistence type="predicted"/>
<evidence type="ECO:0000256" key="1">
    <source>
        <dbReference type="ARBA" id="ARBA00022598"/>
    </source>
</evidence>
<dbReference type="GO" id="GO:0016874">
    <property type="term" value="F:ligase activity"/>
    <property type="evidence" value="ECO:0007669"/>
    <property type="project" value="UniProtKB-KW"/>
</dbReference>
<feature type="domain" description="ATP-grasp" evidence="6">
    <location>
        <begin position="119"/>
        <end position="320"/>
    </location>
</feature>
<name>A0A291TAW7_9FIRM</name>
<dbReference type="GO" id="GO:0005524">
    <property type="term" value="F:ATP binding"/>
    <property type="evidence" value="ECO:0007669"/>
    <property type="project" value="UniProtKB-UniRule"/>
</dbReference>
<dbReference type="AlphaFoldDB" id="A0A291TAW7"/>
<sequence length="457" mass="52204">MQNFIFISPNFPTNYWQFCRELKNNGMNVLGIGDQPYDELKPELKDSLNEYYKVGSLENYDEVYRAVAFFAFKYGRIDWLESNNEYWLERDAALRTDFNIKSGFQTEDMPRIKYKSKMKEYYRKAGIATARYHMVDDLEGCRKFIDEVGYPVVVKPDNGVGASDTHKLSSDEELKRFLLYKSTYHPDLAYIMEEFVHAEVNSYDAIIDGSGNPIFEAGNVSPVSIMDIVNDNDNSIYYIIKDLPEDTRAAGRAAVKSFGVKSRFVHFEFFRMTEDQASMGKKGQLVALEVNMRPCGGFTPDMINFARSTNVYKIWADMIAFGGTDMLVGEHYYCPFAGRRDGKNFVYSHEQIMQKYQKNMRMVDRIPEALSGAMGNQMYVATFSTREEMEQFYSDVLAVNDPVNAKVQKELAEVLALGEPTTTALTEKPNLSPAVKPTTAVTKTPTRAVTKTARKRK</sequence>